<evidence type="ECO:0000313" key="2">
    <source>
        <dbReference type="EMBL" id="GGJ01901.1"/>
    </source>
</evidence>
<evidence type="ECO:0000259" key="1">
    <source>
        <dbReference type="Pfam" id="PF01636"/>
    </source>
</evidence>
<dbReference type="Pfam" id="PF01636">
    <property type="entry name" value="APH"/>
    <property type="match status" value="1"/>
</dbReference>
<protein>
    <recommendedName>
        <fullName evidence="1">Aminoglycoside phosphotransferase domain-containing protein</fullName>
    </recommendedName>
</protein>
<sequence length="332" mass="36249">METRPDNVDDEDLSIGLAEHFGIVATTMSYAPVGFGDHHWHVTGDDGGQWFVTVSDLTHKQHCGPTAETACAGLREAMETAATLRERDGLDFVVAPRRSRGGSPVVALDDRFALSVFPRIAGQSGDFRQELPGAERDQVLGLLARLHRSAPPASTPATVLDPPGRADLENTLAELSAPWSGGPFAEPARKLVVDAEELLRTRLADFDRLAEQVRRSGRPQVVTHGEPHPGNLLRTEDGHLLLIDWDTVGLAVPERDLALLSGDPAALGHYAELTGNDPDPAALALYRLRWSLTDLAEFLEWFRSPHLRTTDTEMAWAGLTDTLENLRTFTPP</sequence>
<dbReference type="EMBL" id="BMMT01000019">
    <property type="protein sequence ID" value="GGJ01901.1"/>
    <property type="molecule type" value="Genomic_DNA"/>
</dbReference>
<gene>
    <name evidence="2" type="ORF">GCM10011581_43850</name>
</gene>
<dbReference type="Gene3D" id="1.20.58.840">
    <property type="match status" value="1"/>
</dbReference>
<dbReference type="InterPro" id="IPR002575">
    <property type="entry name" value="Aminoglycoside_PTrfase"/>
</dbReference>
<dbReference type="AlphaFoldDB" id="A0A917K5L7"/>
<dbReference type="Gene3D" id="1.10.510.10">
    <property type="entry name" value="Transferase(Phosphotransferase) domain 1"/>
    <property type="match status" value="1"/>
</dbReference>
<comment type="caution">
    <text evidence="2">The sequence shown here is derived from an EMBL/GenBank/DDBJ whole genome shotgun (WGS) entry which is preliminary data.</text>
</comment>
<dbReference type="SUPFAM" id="SSF56112">
    <property type="entry name" value="Protein kinase-like (PK-like)"/>
    <property type="match status" value="1"/>
</dbReference>
<reference evidence="2 3" key="1">
    <citation type="journal article" date="2014" name="Int. J. Syst. Evol. Microbiol.">
        <title>Complete genome sequence of Corynebacterium casei LMG S-19264T (=DSM 44701T), isolated from a smear-ripened cheese.</title>
        <authorList>
            <consortium name="US DOE Joint Genome Institute (JGI-PGF)"/>
            <person name="Walter F."/>
            <person name="Albersmeier A."/>
            <person name="Kalinowski J."/>
            <person name="Ruckert C."/>
        </authorList>
    </citation>
    <scope>NUCLEOTIDE SEQUENCE [LARGE SCALE GENOMIC DNA]</scope>
    <source>
        <strain evidence="2 3">CGMCC 4.7206</strain>
    </source>
</reference>
<proteinExistence type="predicted"/>
<feature type="domain" description="Aminoglycoside phosphotransferase" evidence="1">
    <location>
        <begin position="34"/>
        <end position="282"/>
    </location>
</feature>
<dbReference type="InterPro" id="IPR011009">
    <property type="entry name" value="Kinase-like_dom_sf"/>
</dbReference>
<evidence type="ECO:0000313" key="3">
    <source>
        <dbReference type="Proteomes" id="UP000597989"/>
    </source>
</evidence>
<name>A0A917K5L7_9PSEU</name>
<dbReference type="Proteomes" id="UP000597989">
    <property type="component" value="Unassembled WGS sequence"/>
</dbReference>
<accession>A0A917K5L7</accession>
<dbReference type="RefSeq" id="WP_229680406.1">
    <property type="nucleotide sequence ID" value="NZ_BMMT01000019.1"/>
</dbReference>
<organism evidence="2 3">
    <name type="scientific">Saccharopolyspora thermophila</name>
    <dbReference type="NCBI Taxonomy" id="89367"/>
    <lineage>
        <taxon>Bacteria</taxon>
        <taxon>Bacillati</taxon>
        <taxon>Actinomycetota</taxon>
        <taxon>Actinomycetes</taxon>
        <taxon>Pseudonocardiales</taxon>
        <taxon>Pseudonocardiaceae</taxon>
        <taxon>Saccharopolyspora</taxon>
    </lineage>
</organism>